<dbReference type="GeneID" id="25983786"/>
<name>J5R2W8_TRIAS</name>
<feature type="compositionally biased region" description="Low complexity" evidence="1">
    <location>
        <begin position="129"/>
        <end position="147"/>
    </location>
</feature>
<feature type="compositionally biased region" description="Polar residues" evidence="1">
    <location>
        <begin position="148"/>
        <end position="160"/>
    </location>
</feature>
<dbReference type="KEGG" id="tasa:A1Q1_00272"/>
<feature type="region of interest" description="Disordered" evidence="1">
    <location>
        <begin position="336"/>
        <end position="365"/>
    </location>
</feature>
<dbReference type="AlphaFoldDB" id="J5R2W8"/>
<evidence type="ECO:0000313" key="2">
    <source>
        <dbReference type="EMBL" id="EJT50428.1"/>
    </source>
</evidence>
<feature type="compositionally biased region" description="Low complexity" evidence="1">
    <location>
        <begin position="58"/>
        <end position="71"/>
    </location>
</feature>
<feature type="region of interest" description="Disordered" evidence="1">
    <location>
        <begin position="1"/>
        <end position="74"/>
    </location>
</feature>
<protein>
    <submittedName>
        <fullName evidence="2">Uncharacterized protein</fullName>
    </submittedName>
</protein>
<feature type="compositionally biased region" description="Acidic residues" evidence="1">
    <location>
        <begin position="419"/>
        <end position="437"/>
    </location>
</feature>
<reference evidence="2 3" key="1">
    <citation type="journal article" date="2012" name="Eukaryot. Cell">
        <title>Draft genome sequence of CBS 2479, the standard type strain of Trichosporon asahii.</title>
        <authorList>
            <person name="Yang R.Y."/>
            <person name="Li H.T."/>
            <person name="Zhu H."/>
            <person name="Zhou G.P."/>
            <person name="Wang M."/>
            <person name="Wang L."/>
        </authorList>
    </citation>
    <scope>NUCLEOTIDE SEQUENCE [LARGE SCALE GENOMIC DNA]</scope>
    <source>
        <strain evidence="3">ATCC 90039 / CBS 2479 / JCM 2466 / KCTC 7840 / NCYC 2677 / UAMH 7654</strain>
    </source>
</reference>
<feature type="region of interest" description="Disordered" evidence="1">
    <location>
        <begin position="102"/>
        <end position="173"/>
    </location>
</feature>
<sequence length="450" mass="47951">MAHVEIKIKGDHQRHHDLQGVRNYAESGSSSPEERGQTDSDGTASPDGAQCGLPGNQNSASNSISALSSISPDEAAAVPTIAPSAVNEVSVLLPSNSTLRLRPRRRARSNAIVGPGPIPQIPTSTSTCSTGTAPSPALSTPSPGSASFADSTDQTSSETGGASPAWADQLPRNGRPLVGIRAKYKPGGLNGYPAPDVLANNIIALASVSTAGPQTLEEIDAISAEATANAAATTYATNVATQPNGTYTSTRPRARSVRFDDETARSIIANFRGTAEDSPPSPPKPSPRRRLSLPSFQEPDGLHCPGRDELRSNRRASDPGLPGLRDIMMRRLFRSANDNASSPTDVDRNEASEAQTVEHNGIAPQSVLDDIQDAVMITPRRRNRLRRSPLIDPVLEVDESRETPPRWALDFDNFINGLEDQDDDESAEEDEDEDEDKTDSFSEINESVGH</sequence>
<dbReference type="HOGENOM" id="CLU_608574_0_0_1"/>
<dbReference type="EMBL" id="ALBS01000107">
    <property type="protein sequence ID" value="EJT50428.1"/>
    <property type="molecule type" value="Genomic_DNA"/>
</dbReference>
<evidence type="ECO:0000313" key="3">
    <source>
        <dbReference type="Proteomes" id="UP000002748"/>
    </source>
</evidence>
<accession>J5R2W8</accession>
<feature type="compositionally biased region" description="Basic and acidic residues" evidence="1">
    <location>
        <begin position="1"/>
        <end position="19"/>
    </location>
</feature>
<comment type="caution">
    <text evidence="2">The sequence shown here is derived from an EMBL/GenBank/DDBJ whole genome shotgun (WGS) entry which is preliminary data.</text>
</comment>
<dbReference type="VEuPathDB" id="FungiDB:A1Q1_00272"/>
<organism evidence="2 3">
    <name type="scientific">Trichosporon asahii var. asahii (strain ATCC 90039 / CBS 2479 / JCM 2466 / KCTC 7840 / NBRC 103889/ NCYC 2677 / UAMH 7654)</name>
    <name type="common">Yeast</name>
    <dbReference type="NCBI Taxonomy" id="1186058"/>
    <lineage>
        <taxon>Eukaryota</taxon>
        <taxon>Fungi</taxon>
        <taxon>Dikarya</taxon>
        <taxon>Basidiomycota</taxon>
        <taxon>Agaricomycotina</taxon>
        <taxon>Tremellomycetes</taxon>
        <taxon>Trichosporonales</taxon>
        <taxon>Trichosporonaceae</taxon>
        <taxon>Trichosporon</taxon>
    </lineage>
</organism>
<feature type="region of interest" description="Disordered" evidence="1">
    <location>
        <begin position="396"/>
        <end position="450"/>
    </location>
</feature>
<proteinExistence type="predicted"/>
<feature type="region of interest" description="Disordered" evidence="1">
    <location>
        <begin position="270"/>
        <end position="323"/>
    </location>
</feature>
<dbReference type="RefSeq" id="XP_014182075.1">
    <property type="nucleotide sequence ID" value="XM_014326600.1"/>
</dbReference>
<evidence type="ECO:0000256" key="1">
    <source>
        <dbReference type="SAM" id="MobiDB-lite"/>
    </source>
</evidence>
<feature type="compositionally biased region" description="Basic and acidic residues" evidence="1">
    <location>
        <begin position="305"/>
        <end position="317"/>
    </location>
</feature>
<dbReference type="Proteomes" id="UP000002748">
    <property type="component" value="Unassembled WGS sequence"/>
</dbReference>
<gene>
    <name evidence="2" type="ORF">A1Q1_00272</name>
</gene>